<dbReference type="AlphaFoldDB" id="A0A5J6N4V4"/>
<keyword evidence="3" id="KW-1185">Reference proteome</keyword>
<dbReference type="Pfam" id="PF00226">
    <property type="entry name" value="DnaJ"/>
    <property type="match status" value="1"/>
</dbReference>
<dbReference type="PROSITE" id="PS50076">
    <property type="entry name" value="DNAJ_2"/>
    <property type="match status" value="1"/>
</dbReference>
<reference evidence="2 3" key="1">
    <citation type="submission" date="2019-08" db="EMBL/GenBank/DDBJ databases">
        <title>Hyperibacter terrae gen. nov., sp. nov. and Hyperibacter viscosus sp. nov., two new members in the family Rhodospirillaceae isolated from the rhizosphere of Hypericum perforatum.</title>
        <authorList>
            <person name="Noviana Z."/>
        </authorList>
    </citation>
    <scope>NUCLEOTIDE SEQUENCE [LARGE SCALE GENOMIC DNA]</scope>
    <source>
        <strain evidence="2 3">R5959</strain>
    </source>
</reference>
<dbReference type="OrthoDB" id="9779889at2"/>
<evidence type="ECO:0000313" key="3">
    <source>
        <dbReference type="Proteomes" id="UP000325797"/>
    </source>
</evidence>
<gene>
    <name evidence="2" type="ORF">FRZ61_18650</name>
</gene>
<organism evidence="2 3">
    <name type="scientific">Hypericibacter adhaerens</name>
    <dbReference type="NCBI Taxonomy" id="2602016"/>
    <lineage>
        <taxon>Bacteria</taxon>
        <taxon>Pseudomonadati</taxon>
        <taxon>Pseudomonadota</taxon>
        <taxon>Alphaproteobacteria</taxon>
        <taxon>Rhodospirillales</taxon>
        <taxon>Dongiaceae</taxon>
        <taxon>Hypericibacter</taxon>
    </lineage>
</organism>
<feature type="domain" description="J" evidence="1">
    <location>
        <begin position="21"/>
        <end position="78"/>
    </location>
</feature>
<dbReference type="SUPFAM" id="SSF46565">
    <property type="entry name" value="Chaperone J-domain"/>
    <property type="match status" value="1"/>
</dbReference>
<protein>
    <recommendedName>
        <fullName evidence="1">J domain-containing protein</fullName>
    </recommendedName>
</protein>
<dbReference type="PRINTS" id="PR00625">
    <property type="entry name" value="JDOMAIN"/>
</dbReference>
<dbReference type="PANTHER" id="PTHR45432:SF2">
    <property type="entry name" value="CHAPERONE PROTEIN DNAJ 11, CHLOROPLASTIC"/>
    <property type="match status" value="1"/>
</dbReference>
<sequence length="78" mass="9098">MQWTNKKGPLPSKLDEMRARTPREILGVADTASIVEIKTRYRELVKTYHPDSVDPFMRSYSEEALKIINDAYARLTRE</sequence>
<dbReference type="InterPro" id="IPR001623">
    <property type="entry name" value="DnaJ_domain"/>
</dbReference>
<dbReference type="CDD" id="cd06257">
    <property type="entry name" value="DnaJ"/>
    <property type="match status" value="1"/>
</dbReference>
<dbReference type="InterPro" id="IPR036869">
    <property type="entry name" value="J_dom_sf"/>
</dbReference>
<dbReference type="EMBL" id="CP042582">
    <property type="protein sequence ID" value="QEX21936.1"/>
    <property type="molecule type" value="Genomic_DNA"/>
</dbReference>
<dbReference type="SMART" id="SM00271">
    <property type="entry name" value="DnaJ"/>
    <property type="match status" value="1"/>
</dbReference>
<dbReference type="Proteomes" id="UP000325797">
    <property type="component" value="Chromosome"/>
</dbReference>
<accession>A0A5J6N4V4</accession>
<name>A0A5J6N4V4_9PROT</name>
<proteinExistence type="predicted"/>
<dbReference type="RefSeq" id="WP_151116867.1">
    <property type="nucleotide sequence ID" value="NZ_CP042582.1"/>
</dbReference>
<dbReference type="Gene3D" id="1.10.287.110">
    <property type="entry name" value="DnaJ domain"/>
    <property type="match status" value="1"/>
</dbReference>
<dbReference type="KEGG" id="hadh:FRZ61_18650"/>
<evidence type="ECO:0000313" key="2">
    <source>
        <dbReference type="EMBL" id="QEX21936.1"/>
    </source>
</evidence>
<evidence type="ECO:0000259" key="1">
    <source>
        <dbReference type="PROSITE" id="PS50076"/>
    </source>
</evidence>
<dbReference type="PANTHER" id="PTHR45432">
    <property type="entry name" value="CHAPERONE PROTEIN DNAJ 11, CHLOROPLASTIC-LIKE"/>
    <property type="match status" value="1"/>
</dbReference>